<keyword evidence="2" id="KW-1185">Reference proteome</keyword>
<evidence type="ECO:0000313" key="2">
    <source>
        <dbReference type="Proteomes" id="UP001230156"/>
    </source>
</evidence>
<accession>A0ABU0YSS0</accession>
<evidence type="ECO:0000313" key="1">
    <source>
        <dbReference type="EMBL" id="MDQ7250764.1"/>
    </source>
</evidence>
<comment type="caution">
    <text evidence="1">The sequence shown here is derived from an EMBL/GenBank/DDBJ whole genome shotgun (WGS) entry which is preliminary data.</text>
</comment>
<dbReference type="RefSeq" id="WP_379960444.1">
    <property type="nucleotide sequence ID" value="NZ_JAUYVI010000007.1"/>
</dbReference>
<protein>
    <recommendedName>
        <fullName evidence="3">DUF2971 domain-containing protein</fullName>
    </recommendedName>
</protein>
<gene>
    <name evidence="1" type="ORF">Q8A70_23955</name>
</gene>
<dbReference type="EMBL" id="JAUYVI010000007">
    <property type="protein sequence ID" value="MDQ7250764.1"/>
    <property type="molecule type" value="Genomic_DNA"/>
</dbReference>
<proteinExistence type="predicted"/>
<dbReference type="Proteomes" id="UP001230156">
    <property type="component" value="Unassembled WGS sequence"/>
</dbReference>
<reference evidence="2" key="1">
    <citation type="submission" date="2023-08" db="EMBL/GenBank/DDBJ databases">
        <title>Rhodospirillaceae gen. nov., a novel taxon isolated from the Yangtze River Yuezi River estuary sludge.</title>
        <authorList>
            <person name="Ruan L."/>
        </authorList>
    </citation>
    <scope>NUCLEOTIDE SEQUENCE [LARGE SCALE GENOMIC DNA]</scope>
    <source>
        <strain evidence="2">R-7</strain>
    </source>
</reference>
<evidence type="ECO:0008006" key="3">
    <source>
        <dbReference type="Google" id="ProtNLM"/>
    </source>
</evidence>
<sequence>MVVIVKGKPRVDSTLGDDVVLWRYLDMAKFIDLIHNNTLFFTRGDQFEDKFEGAFTNSIKLAIEKAYKDNNIKSSYQEFKKGLRERVFVNCWRRGTDDSMAMWRVYGRSPTSLAITSTVGKLRDALQNARIPHAIAIKEVKYVKHWRDPELQIKPYSDVFAYKVTAYDYENEVRVIIDRFGDDYLSPIKEFGMNVHLTPNSFLRSIVVSPEAPTWFFDLIDAVSKKYGMSTPIRRSKLAFKPV</sequence>
<name>A0ABU0YSS0_9PROT</name>
<organism evidence="1 2">
    <name type="scientific">Dongia sedimenti</name>
    <dbReference type="NCBI Taxonomy" id="3064282"/>
    <lineage>
        <taxon>Bacteria</taxon>
        <taxon>Pseudomonadati</taxon>
        <taxon>Pseudomonadota</taxon>
        <taxon>Alphaproteobacteria</taxon>
        <taxon>Rhodospirillales</taxon>
        <taxon>Dongiaceae</taxon>
        <taxon>Dongia</taxon>
    </lineage>
</organism>